<comment type="caution">
    <text evidence="4">The sequence shown here is derived from an EMBL/GenBank/DDBJ whole genome shotgun (WGS) entry which is preliminary data.</text>
</comment>
<dbReference type="GO" id="GO:0016788">
    <property type="term" value="F:hydrolase activity, acting on ester bonds"/>
    <property type="evidence" value="ECO:0007669"/>
    <property type="project" value="UniProtKB-ARBA"/>
</dbReference>
<keyword evidence="5" id="KW-1185">Reference proteome</keyword>
<feature type="chain" id="PRO_5042254036" description="SGNH hydrolase-type esterase domain-containing protein" evidence="1">
    <location>
        <begin position="18"/>
        <end position="436"/>
    </location>
</feature>
<dbReference type="RefSeq" id="WP_307260777.1">
    <property type="nucleotide sequence ID" value="NZ_JAUSVL010000001.1"/>
</dbReference>
<sequence>MKTMALTAMVSMTVALGAAESPAKMTVIGDWRIAVEAAGKRAEFTIESVETVTVIAEKHGQLAIYDEKKPGYGRGNKLRGVLAQECTARNMLIPETLVLRAGADEQSPLFVRGKDYEFASDWGTFGRLPDGAIGEKQPVFCSYQYSLPRLDSVILDANGQLQLRRGVGHVANPVPPALAAGELRLANVWLAGRMDKLGDAQLFPLLEQAYPEPPKQSPTVAEQLLPKTIAKLRSGEPIRILAWGDSVTVGTFVPNPDTERWQMQFLARLRERFPKAQIEMLTEAWGGRNTSSYLNEKPGSPKNYQEKVLDLKPDLIVSEFVNDAFMTEEQVYERYGKLLADFKGIGAEWIILTPHYVRPDWMGLNREKDIDEDPRRYVKGLRIFAQQNNIALADGSLRYGRLWRQGIPYSTLMLNAINHPNAFGMKLFADALMALF</sequence>
<dbReference type="Gene3D" id="3.40.50.1110">
    <property type="entry name" value="SGNH hydrolase"/>
    <property type="match status" value="1"/>
</dbReference>
<protein>
    <recommendedName>
        <fullName evidence="6">SGNH hydrolase-type esterase domain-containing protein</fullName>
    </recommendedName>
</protein>
<dbReference type="Proteomes" id="UP001238163">
    <property type="component" value="Unassembled WGS sequence"/>
</dbReference>
<evidence type="ECO:0000256" key="1">
    <source>
        <dbReference type="SAM" id="SignalP"/>
    </source>
</evidence>
<evidence type="ECO:0000313" key="4">
    <source>
        <dbReference type="EMBL" id="MDQ0289355.1"/>
    </source>
</evidence>
<dbReference type="CDD" id="cd00229">
    <property type="entry name" value="SGNH_hydrolase"/>
    <property type="match status" value="1"/>
</dbReference>
<evidence type="ECO:0000313" key="5">
    <source>
        <dbReference type="Proteomes" id="UP001238163"/>
    </source>
</evidence>
<dbReference type="SUPFAM" id="SSF52266">
    <property type="entry name" value="SGNH hydrolase"/>
    <property type="match status" value="1"/>
</dbReference>
<feature type="domain" description="SGNH hydrolase-type esterase" evidence="2">
    <location>
        <begin position="243"/>
        <end position="426"/>
    </location>
</feature>
<dbReference type="InterPro" id="IPR013830">
    <property type="entry name" value="SGNH_hydro"/>
</dbReference>
<accession>A0AAE3VF73</accession>
<keyword evidence="1" id="KW-0732">Signal</keyword>
<dbReference type="Pfam" id="PF13472">
    <property type="entry name" value="Lipase_GDSL_2"/>
    <property type="match status" value="1"/>
</dbReference>
<name>A0AAE3VF73_9BACT</name>
<dbReference type="InterPro" id="IPR032096">
    <property type="entry name" value="DUF4815"/>
</dbReference>
<evidence type="ECO:0008006" key="6">
    <source>
        <dbReference type="Google" id="ProtNLM"/>
    </source>
</evidence>
<evidence type="ECO:0000259" key="2">
    <source>
        <dbReference type="Pfam" id="PF13472"/>
    </source>
</evidence>
<gene>
    <name evidence="4" type="ORF">J3R75_001462</name>
</gene>
<feature type="domain" description="DUF4815" evidence="3">
    <location>
        <begin position="138"/>
        <end position="190"/>
    </location>
</feature>
<reference evidence="4" key="1">
    <citation type="submission" date="2023-07" db="EMBL/GenBank/DDBJ databases">
        <title>Genomic Encyclopedia of Type Strains, Phase IV (KMG-IV): sequencing the most valuable type-strain genomes for metagenomic binning, comparative biology and taxonomic classification.</title>
        <authorList>
            <person name="Goeker M."/>
        </authorList>
    </citation>
    <scope>NUCLEOTIDE SEQUENCE</scope>
    <source>
        <strain evidence="4">DSM 24202</strain>
    </source>
</reference>
<evidence type="ECO:0000259" key="3">
    <source>
        <dbReference type="Pfam" id="PF16075"/>
    </source>
</evidence>
<dbReference type="InterPro" id="IPR036514">
    <property type="entry name" value="SGNH_hydro_sf"/>
</dbReference>
<dbReference type="EMBL" id="JAUSVL010000001">
    <property type="protein sequence ID" value="MDQ0289355.1"/>
    <property type="molecule type" value="Genomic_DNA"/>
</dbReference>
<dbReference type="Pfam" id="PF16075">
    <property type="entry name" value="DUF4815"/>
    <property type="match status" value="1"/>
</dbReference>
<feature type="signal peptide" evidence="1">
    <location>
        <begin position="1"/>
        <end position="17"/>
    </location>
</feature>
<organism evidence="4 5">
    <name type="scientific">Oligosphaera ethanolica</name>
    <dbReference type="NCBI Taxonomy" id="760260"/>
    <lineage>
        <taxon>Bacteria</taxon>
        <taxon>Pseudomonadati</taxon>
        <taxon>Lentisphaerota</taxon>
        <taxon>Oligosphaeria</taxon>
        <taxon>Oligosphaerales</taxon>
        <taxon>Oligosphaeraceae</taxon>
        <taxon>Oligosphaera</taxon>
    </lineage>
</organism>
<proteinExistence type="predicted"/>
<dbReference type="AlphaFoldDB" id="A0AAE3VF73"/>